<dbReference type="InterPro" id="IPR004000">
    <property type="entry name" value="Actin"/>
</dbReference>
<evidence type="ECO:0000256" key="4">
    <source>
        <dbReference type="RuleBase" id="RU000487"/>
    </source>
</evidence>
<keyword evidence="2" id="KW-0963">Cytoplasm</keyword>
<comment type="caution">
    <text evidence="5">The sequence shown here is derived from an EMBL/GenBank/DDBJ whole genome shotgun (WGS) entry which is preliminary data.</text>
</comment>
<evidence type="ECO:0000313" key="5">
    <source>
        <dbReference type="EMBL" id="KAJ5070346.1"/>
    </source>
</evidence>
<proteinExistence type="inferred from homology"/>
<accession>A0A9Q0R870</accession>
<sequence>MENQEIKQKPIVIDNGSGMIKAGFAGDDLPTCIFPSIVGKVKHQKVMVGGIQNNLYIGNSAEEFRGLLKLHYPIEHGIVTNWNEMEMIWNHVYSELNVKSQEHPVLLTEAPMNPKKNREKAIEIFFETYGVPSFYIAIQAVMALYSSGRTTGVVVDSGDGVTHIVPVYEGFSLPQSISRINLAGRNITKYLQLLLRKSGYSFITSAEFEIVRNIKEQSCELAQVFFKDQTEEFEKSIQPIQYQLPDKTEIQIGRERFQAPEILFRPEIIGLDYQGIHENLVNSIQKTDVDLRSRLYQNIILSGGTTMIPQFGNRLLMETKNIAPKDINIRIIAPPERKFSIWIGGSILASVSYFQKMWISMNEYDETGVSIIHKKCF</sequence>
<dbReference type="SMART" id="SM00268">
    <property type="entry name" value="ACTIN"/>
    <property type="match status" value="1"/>
</dbReference>
<dbReference type="OMA" id="FERMWIS"/>
<evidence type="ECO:0000256" key="2">
    <source>
        <dbReference type="ARBA" id="ARBA00022490"/>
    </source>
</evidence>
<dbReference type="FunFam" id="3.30.420.40:FF:000018">
    <property type="entry name" value="Actin-like protein (Centractin)"/>
    <property type="match status" value="1"/>
</dbReference>
<dbReference type="InterPro" id="IPR020902">
    <property type="entry name" value="Actin/actin-like_CS"/>
</dbReference>
<dbReference type="FunFam" id="3.90.640.10:FF:000007">
    <property type="entry name" value="Actin like 7B"/>
    <property type="match status" value="1"/>
</dbReference>
<keyword evidence="6" id="KW-1185">Reference proteome</keyword>
<gene>
    <name evidence="5" type="ORF">M0811_11012</name>
</gene>
<keyword evidence="3" id="KW-0206">Cytoskeleton</keyword>
<dbReference type="CDD" id="cd10216">
    <property type="entry name" value="ASKHA_NBD_Arp1"/>
    <property type="match status" value="1"/>
</dbReference>
<evidence type="ECO:0000256" key="3">
    <source>
        <dbReference type="ARBA" id="ARBA00023212"/>
    </source>
</evidence>
<dbReference type="GO" id="GO:0005856">
    <property type="term" value="C:cytoskeleton"/>
    <property type="evidence" value="ECO:0007669"/>
    <property type="project" value="UniProtKB-SubCell"/>
</dbReference>
<organism evidence="5 6">
    <name type="scientific">Anaeramoeba ignava</name>
    <name type="common">Anaerobic marine amoeba</name>
    <dbReference type="NCBI Taxonomy" id="1746090"/>
    <lineage>
        <taxon>Eukaryota</taxon>
        <taxon>Metamonada</taxon>
        <taxon>Anaeramoebidae</taxon>
        <taxon>Anaeramoeba</taxon>
    </lineage>
</organism>
<dbReference type="InterPro" id="IPR043129">
    <property type="entry name" value="ATPase_NBD"/>
</dbReference>
<comment type="subcellular location">
    <subcellularLocation>
        <location evidence="1">Cytoplasm</location>
        <location evidence="1">Cytoskeleton</location>
    </subcellularLocation>
</comment>
<reference evidence="5" key="1">
    <citation type="submission" date="2022-10" db="EMBL/GenBank/DDBJ databases">
        <title>Novel sulphate-reducing endosymbionts in the free-living metamonad Anaeramoeba.</title>
        <authorList>
            <person name="Jerlstrom-Hultqvist J."/>
            <person name="Cepicka I."/>
            <person name="Gallot-Lavallee L."/>
            <person name="Salas-Leiva D."/>
            <person name="Curtis B.A."/>
            <person name="Zahonova K."/>
            <person name="Pipaliya S."/>
            <person name="Dacks J."/>
            <person name="Roger A.J."/>
        </authorList>
    </citation>
    <scope>NUCLEOTIDE SEQUENCE</scope>
    <source>
        <strain evidence="5">BMAN</strain>
    </source>
</reference>
<dbReference type="PRINTS" id="PR00190">
    <property type="entry name" value="ACTIN"/>
</dbReference>
<dbReference type="Gene3D" id="3.30.420.40">
    <property type="match status" value="2"/>
</dbReference>
<dbReference type="PANTHER" id="PTHR11937">
    <property type="entry name" value="ACTIN"/>
    <property type="match status" value="1"/>
</dbReference>
<comment type="similarity">
    <text evidence="4">Belongs to the actin family.</text>
</comment>
<dbReference type="AlphaFoldDB" id="A0A9Q0R870"/>
<dbReference type="SUPFAM" id="SSF53067">
    <property type="entry name" value="Actin-like ATPase domain"/>
    <property type="match status" value="2"/>
</dbReference>
<protein>
    <submittedName>
        <fullName evidence="5">Actin-42a</fullName>
    </submittedName>
</protein>
<dbReference type="Proteomes" id="UP001149090">
    <property type="component" value="Unassembled WGS sequence"/>
</dbReference>
<name>A0A9Q0R870_ANAIG</name>
<evidence type="ECO:0000256" key="1">
    <source>
        <dbReference type="ARBA" id="ARBA00004245"/>
    </source>
</evidence>
<dbReference type="Pfam" id="PF00022">
    <property type="entry name" value="Actin"/>
    <property type="match status" value="1"/>
</dbReference>
<dbReference type="EMBL" id="JAPDFW010000096">
    <property type="protein sequence ID" value="KAJ5070346.1"/>
    <property type="molecule type" value="Genomic_DNA"/>
</dbReference>
<dbReference type="Gene3D" id="3.90.640.10">
    <property type="entry name" value="Actin, Chain A, domain 4"/>
    <property type="match status" value="1"/>
</dbReference>
<dbReference type="OrthoDB" id="5132116at2759"/>
<evidence type="ECO:0000313" key="6">
    <source>
        <dbReference type="Proteomes" id="UP001149090"/>
    </source>
</evidence>
<dbReference type="PROSITE" id="PS01132">
    <property type="entry name" value="ACTINS_ACT_LIKE"/>
    <property type="match status" value="1"/>
</dbReference>